<comment type="caution">
    <text evidence="2">The sequence shown here is derived from an EMBL/GenBank/DDBJ whole genome shotgun (WGS) entry which is preliminary data.</text>
</comment>
<organism evidence="2 3">
    <name type="scientific">Trametes cubensis</name>
    <dbReference type="NCBI Taxonomy" id="1111947"/>
    <lineage>
        <taxon>Eukaryota</taxon>
        <taxon>Fungi</taxon>
        <taxon>Dikarya</taxon>
        <taxon>Basidiomycota</taxon>
        <taxon>Agaricomycotina</taxon>
        <taxon>Agaricomycetes</taxon>
        <taxon>Polyporales</taxon>
        <taxon>Polyporaceae</taxon>
        <taxon>Trametes</taxon>
    </lineage>
</organism>
<evidence type="ECO:0000313" key="3">
    <source>
        <dbReference type="Proteomes" id="UP001215151"/>
    </source>
</evidence>
<evidence type="ECO:0000256" key="1">
    <source>
        <dbReference type="SAM" id="MobiDB-lite"/>
    </source>
</evidence>
<name>A0AAD7U590_9APHY</name>
<feature type="region of interest" description="Disordered" evidence="1">
    <location>
        <begin position="1"/>
        <end position="42"/>
    </location>
</feature>
<dbReference type="AlphaFoldDB" id="A0AAD7U590"/>
<proteinExistence type="predicted"/>
<protein>
    <submittedName>
        <fullName evidence="2">Uncharacterized protein</fullName>
    </submittedName>
</protein>
<reference evidence="2" key="1">
    <citation type="submission" date="2022-11" db="EMBL/GenBank/DDBJ databases">
        <title>Genome Sequence of Cubamyces cubensis.</title>
        <authorList>
            <person name="Buettner E."/>
        </authorList>
    </citation>
    <scope>NUCLEOTIDE SEQUENCE</scope>
    <source>
        <strain evidence="2">MPL-01</strain>
    </source>
</reference>
<accession>A0AAD7U590</accession>
<gene>
    <name evidence="2" type="ORF">ONZ51_g689</name>
</gene>
<dbReference type="EMBL" id="JAPEVG010000008">
    <property type="protein sequence ID" value="KAJ8497142.1"/>
    <property type="molecule type" value="Genomic_DNA"/>
</dbReference>
<sequence length="152" mass="16178">MLLRQKGRLQSPEYTSRTGGGQLHTERPGATLGPAARPGPAIPIPPPHIRLRPHWNLAQTAPPFPSDSLVSLFPTLAMAAHAGVNGTHTNGVNGVHNGVNGTNGTSSASRPLTPGIYAPIPTFFLPDSEDLGEHDHSESAEFWKLIGIYVRL</sequence>
<keyword evidence="3" id="KW-1185">Reference proteome</keyword>
<dbReference type="Proteomes" id="UP001215151">
    <property type="component" value="Unassembled WGS sequence"/>
</dbReference>
<evidence type="ECO:0000313" key="2">
    <source>
        <dbReference type="EMBL" id="KAJ8497142.1"/>
    </source>
</evidence>